<dbReference type="Proteomes" id="UP000663842">
    <property type="component" value="Unassembled WGS sequence"/>
</dbReference>
<keyword evidence="6" id="KW-1185">Reference proteome</keyword>
<dbReference type="AlphaFoldDB" id="A0A819YM56"/>
<dbReference type="Proteomes" id="UP000663866">
    <property type="component" value="Unassembled WGS sequence"/>
</dbReference>
<evidence type="ECO:0000313" key="6">
    <source>
        <dbReference type="Proteomes" id="UP000663866"/>
    </source>
</evidence>
<feature type="compositionally biased region" description="Low complexity" evidence="1">
    <location>
        <begin position="74"/>
        <end position="85"/>
    </location>
</feature>
<gene>
    <name evidence="2" type="ORF">CJN711_LOCUS38517</name>
    <name evidence="5" type="ORF">OVN521_LOCUS23840</name>
    <name evidence="4" type="ORF">UXM345_LOCUS18236</name>
    <name evidence="3" type="ORF">WKI299_LOCUS37076</name>
</gene>
<evidence type="ECO:0000313" key="5">
    <source>
        <dbReference type="EMBL" id="CAF4155621.1"/>
    </source>
</evidence>
<dbReference type="EMBL" id="CAJOBG010005510">
    <property type="protein sequence ID" value="CAF4155621.1"/>
    <property type="molecule type" value="Genomic_DNA"/>
</dbReference>
<protein>
    <submittedName>
        <fullName evidence="5">Uncharacterized protein</fullName>
    </submittedName>
</protein>
<dbReference type="Proteomes" id="UP000663856">
    <property type="component" value="Unassembled WGS sequence"/>
</dbReference>
<evidence type="ECO:0000313" key="3">
    <source>
        <dbReference type="EMBL" id="CAF2251641.1"/>
    </source>
</evidence>
<proteinExistence type="predicted"/>
<accession>A0A819YM56</accession>
<evidence type="ECO:0000313" key="2">
    <source>
        <dbReference type="EMBL" id="CAF1624846.1"/>
    </source>
</evidence>
<organism evidence="5 6">
    <name type="scientific">Rotaria magnacalcarata</name>
    <dbReference type="NCBI Taxonomy" id="392030"/>
    <lineage>
        <taxon>Eukaryota</taxon>
        <taxon>Metazoa</taxon>
        <taxon>Spiralia</taxon>
        <taxon>Gnathifera</taxon>
        <taxon>Rotifera</taxon>
        <taxon>Eurotatoria</taxon>
        <taxon>Bdelloidea</taxon>
        <taxon>Philodinida</taxon>
        <taxon>Philodinidae</taxon>
        <taxon>Rotaria</taxon>
    </lineage>
</organism>
<dbReference type="EMBL" id="CAJOBF010002450">
    <property type="protein sequence ID" value="CAF4034912.1"/>
    <property type="molecule type" value="Genomic_DNA"/>
</dbReference>
<feature type="compositionally biased region" description="Low complexity" evidence="1">
    <location>
        <begin position="51"/>
        <end position="61"/>
    </location>
</feature>
<dbReference type="EMBL" id="CAJNRF010018234">
    <property type="protein sequence ID" value="CAF2251641.1"/>
    <property type="molecule type" value="Genomic_DNA"/>
</dbReference>
<name>A0A819YM56_9BILA</name>
<dbReference type="EMBL" id="CAJNOV010018840">
    <property type="protein sequence ID" value="CAF1624846.1"/>
    <property type="molecule type" value="Genomic_DNA"/>
</dbReference>
<sequence length="120" mass="13093">MNAEHNLSKAEKNVSLIDKECSTIKQLRCLFALCSQIENARELNSVNQISSSVDISSNNSNETRRETRLSTEISSQVNSSASSTSSLSTLFLSSLISPTPTSSTLHSLLPPLPYLAYLEN</sequence>
<dbReference type="Proteomes" id="UP000663855">
    <property type="component" value="Unassembled WGS sequence"/>
</dbReference>
<evidence type="ECO:0000256" key="1">
    <source>
        <dbReference type="SAM" id="MobiDB-lite"/>
    </source>
</evidence>
<reference evidence="5" key="1">
    <citation type="submission" date="2021-02" db="EMBL/GenBank/DDBJ databases">
        <authorList>
            <person name="Nowell W R."/>
        </authorList>
    </citation>
    <scope>NUCLEOTIDE SEQUENCE</scope>
</reference>
<comment type="caution">
    <text evidence="5">The sequence shown here is derived from an EMBL/GenBank/DDBJ whole genome shotgun (WGS) entry which is preliminary data.</text>
</comment>
<feature type="region of interest" description="Disordered" evidence="1">
    <location>
        <begin position="51"/>
        <end position="85"/>
    </location>
</feature>
<evidence type="ECO:0000313" key="4">
    <source>
        <dbReference type="EMBL" id="CAF4034912.1"/>
    </source>
</evidence>